<keyword evidence="2" id="KW-1133">Transmembrane helix</keyword>
<dbReference type="InterPro" id="IPR006461">
    <property type="entry name" value="PLAC_motif_containing"/>
</dbReference>
<feature type="compositionally biased region" description="Low complexity" evidence="1">
    <location>
        <begin position="93"/>
        <end position="103"/>
    </location>
</feature>
<feature type="compositionally biased region" description="Low complexity" evidence="1">
    <location>
        <begin position="113"/>
        <end position="124"/>
    </location>
</feature>
<protein>
    <submittedName>
        <fullName evidence="3">Uncharacterized protein</fullName>
    </submittedName>
</protein>
<comment type="caution">
    <text evidence="3">The sequence shown here is derived from an EMBL/GenBank/DDBJ whole genome shotgun (WGS) entry which is preliminary data.</text>
</comment>
<dbReference type="EMBL" id="JARBHA010000017">
    <property type="protein sequence ID" value="KAJ9677060.1"/>
    <property type="molecule type" value="Genomic_DNA"/>
</dbReference>
<feature type="compositionally biased region" description="Polar residues" evidence="1">
    <location>
        <begin position="83"/>
        <end position="92"/>
    </location>
</feature>
<feature type="compositionally biased region" description="Low complexity" evidence="1">
    <location>
        <begin position="11"/>
        <end position="24"/>
    </location>
</feature>
<feature type="compositionally biased region" description="Low complexity" evidence="1">
    <location>
        <begin position="58"/>
        <end position="74"/>
    </location>
</feature>
<proteinExistence type="predicted"/>
<accession>A0AA38YUX2</accession>
<name>A0AA38YUX2_VITRO</name>
<dbReference type="NCBIfam" id="TIGR01571">
    <property type="entry name" value="A_thal_Cys_rich"/>
    <property type="match status" value="1"/>
</dbReference>
<dbReference type="AlphaFoldDB" id="A0AA38YUX2"/>
<keyword evidence="4" id="KW-1185">Reference proteome</keyword>
<evidence type="ECO:0000256" key="1">
    <source>
        <dbReference type="SAM" id="MobiDB-lite"/>
    </source>
</evidence>
<dbReference type="Pfam" id="PF04749">
    <property type="entry name" value="PLAC8"/>
    <property type="match status" value="1"/>
</dbReference>
<dbReference type="Proteomes" id="UP001168098">
    <property type="component" value="Unassembled WGS sequence"/>
</dbReference>
<feature type="region of interest" description="Disordered" evidence="1">
    <location>
        <begin position="1"/>
        <end position="125"/>
    </location>
</feature>
<organism evidence="3 4">
    <name type="scientific">Vitis rotundifolia</name>
    <name type="common">Muscadine grape</name>
    <dbReference type="NCBI Taxonomy" id="103349"/>
    <lineage>
        <taxon>Eukaryota</taxon>
        <taxon>Viridiplantae</taxon>
        <taxon>Streptophyta</taxon>
        <taxon>Embryophyta</taxon>
        <taxon>Tracheophyta</taxon>
        <taxon>Spermatophyta</taxon>
        <taxon>Magnoliopsida</taxon>
        <taxon>eudicotyledons</taxon>
        <taxon>Gunneridae</taxon>
        <taxon>Pentapetalae</taxon>
        <taxon>rosids</taxon>
        <taxon>Vitales</taxon>
        <taxon>Vitaceae</taxon>
        <taxon>Viteae</taxon>
        <taxon>Vitis</taxon>
    </lineage>
</organism>
<evidence type="ECO:0000256" key="2">
    <source>
        <dbReference type="SAM" id="Phobius"/>
    </source>
</evidence>
<keyword evidence="2" id="KW-0472">Membrane</keyword>
<feature type="region of interest" description="Disordered" evidence="1">
    <location>
        <begin position="153"/>
        <end position="173"/>
    </location>
</feature>
<dbReference type="PANTHER" id="PTHR15907">
    <property type="entry name" value="DUF614 FAMILY PROTEIN-RELATED"/>
    <property type="match status" value="1"/>
</dbReference>
<feature type="compositionally biased region" description="Polar residues" evidence="1">
    <location>
        <begin position="1"/>
        <end position="10"/>
    </location>
</feature>
<evidence type="ECO:0000313" key="4">
    <source>
        <dbReference type="Proteomes" id="UP001168098"/>
    </source>
</evidence>
<evidence type="ECO:0000313" key="3">
    <source>
        <dbReference type="EMBL" id="KAJ9677060.1"/>
    </source>
</evidence>
<feature type="compositionally biased region" description="Basic and acidic residues" evidence="1">
    <location>
        <begin position="33"/>
        <end position="44"/>
    </location>
</feature>
<reference evidence="3 4" key="1">
    <citation type="journal article" date="2023" name="BMC Biotechnol.">
        <title>Vitis rotundifolia cv Carlos genome sequencing.</title>
        <authorList>
            <person name="Huff M."/>
            <person name="Hulse-Kemp A."/>
            <person name="Scheffler B."/>
            <person name="Youngblood R."/>
            <person name="Simpson S."/>
            <person name="Babiker E."/>
            <person name="Staton M."/>
        </authorList>
    </citation>
    <scope>NUCLEOTIDE SEQUENCE [LARGE SCALE GENOMIC DNA]</scope>
    <source>
        <tissue evidence="3">Leaf</tissue>
    </source>
</reference>
<keyword evidence="2" id="KW-0812">Transmembrane</keyword>
<sequence>MGRIQDQSQNQAEYELQPQEYQYEPTQDLTLALDHDQLQQEEHPQGPQHPSDAMESEPQAQQQFQQPPQYGNPQAQPNPAYMPQQTQQVSRPQNAQMNAMNANHLVPFPPQSPQSLPLQQSPQLHVFPHGPSQPQGFGTGMHGYQSPSPVPFPPASGGYQGVPASPHKPPAAAASEIPVPLNAEYWTSGLFDCMDDPTNALVTAFFPCVTFGQVAEIVDRGHTSCGTSGLLYGLIAYLIGLPCIMSCTYRTKMRSMYNLSESPGPDWVVHCLCESCALCQEYRELQARGFDPSIGWIRNVARSQNIQMQHGAMVPPGSQTMMG</sequence>
<feature type="transmembrane region" description="Helical" evidence="2">
    <location>
        <begin position="230"/>
        <end position="249"/>
    </location>
</feature>
<gene>
    <name evidence="3" type="ORF">PVL29_022183</name>
</gene>